<protein>
    <submittedName>
        <fullName evidence="4">SusC/RagA family TonB-linked outer membrane protein</fullName>
    </submittedName>
</protein>
<dbReference type="FunFam" id="2.170.130.10:FF:000003">
    <property type="entry name" value="SusC/RagA family TonB-linked outer membrane protein"/>
    <property type="match status" value="1"/>
</dbReference>
<reference evidence="5" key="1">
    <citation type="submission" date="2016-04" db="EMBL/GenBank/DDBJ databases">
        <authorList>
            <person name="Chen L."/>
            <person name="Zhuang W."/>
            <person name="Wang G."/>
        </authorList>
    </citation>
    <scope>NUCLEOTIDE SEQUENCE [LARGE SCALE GENOMIC DNA]</scope>
    <source>
        <strain evidence="5">208</strain>
    </source>
</reference>
<dbReference type="NCBIfam" id="TIGR04057">
    <property type="entry name" value="SusC_RagA_signa"/>
    <property type="match status" value="1"/>
</dbReference>
<feature type="signal peptide" evidence="2">
    <location>
        <begin position="1"/>
        <end position="25"/>
    </location>
</feature>
<evidence type="ECO:0000256" key="2">
    <source>
        <dbReference type="SAM" id="SignalP"/>
    </source>
</evidence>
<dbReference type="Proteomes" id="UP000192276">
    <property type="component" value="Unassembled WGS sequence"/>
</dbReference>
<dbReference type="Pfam" id="PF13620">
    <property type="entry name" value="CarboxypepD_reg"/>
    <property type="match status" value="1"/>
</dbReference>
<accession>A0A1V9FK97</accession>
<keyword evidence="5" id="KW-1185">Reference proteome</keyword>
<dbReference type="Gene3D" id="2.170.130.10">
    <property type="entry name" value="TonB-dependent receptor, plug domain"/>
    <property type="match status" value="1"/>
</dbReference>
<dbReference type="EMBL" id="LWBP01000187">
    <property type="protein sequence ID" value="OQP58778.1"/>
    <property type="molecule type" value="Genomic_DNA"/>
</dbReference>
<evidence type="ECO:0000313" key="4">
    <source>
        <dbReference type="EMBL" id="OQP58778.1"/>
    </source>
</evidence>
<dbReference type="SUPFAM" id="SSF49464">
    <property type="entry name" value="Carboxypeptidase regulatory domain-like"/>
    <property type="match status" value="1"/>
</dbReference>
<comment type="subcellular location">
    <subcellularLocation>
        <location evidence="1">Cell outer membrane</location>
        <topology evidence="1">Multi-pass membrane protein</topology>
    </subcellularLocation>
</comment>
<dbReference type="Gene3D" id="2.60.40.1120">
    <property type="entry name" value="Carboxypeptidase-like, regulatory domain"/>
    <property type="match status" value="1"/>
</dbReference>
<organism evidence="4 5">
    <name type="scientific">Niastella populi</name>
    <dbReference type="NCBI Taxonomy" id="550983"/>
    <lineage>
        <taxon>Bacteria</taxon>
        <taxon>Pseudomonadati</taxon>
        <taxon>Bacteroidota</taxon>
        <taxon>Chitinophagia</taxon>
        <taxon>Chitinophagales</taxon>
        <taxon>Chitinophagaceae</taxon>
        <taxon>Niastella</taxon>
    </lineage>
</organism>
<dbReference type="InterPro" id="IPR039426">
    <property type="entry name" value="TonB-dep_rcpt-like"/>
</dbReference>
<feature type="chain" id="PRO_5012167145" evidence="2">
    <location>
        <begin position="26"/>
        <end position="1100"/>
    </location>
</feature>
<dbReference type="NCBIfam" id="TIGR04056">
    <property type="entry name" value="OMP_RagA_SusC"/>
    <property type="match status" value="1"/>
</dbReference>
<dbReference type="RefSeq" id="WP_081165155.1">
    <property type="nucleotide sequence ID" value="NZ_LWBP01000187.1"/>
</dbReference>
<dbReference type="STRING" id="550983.A4R26_22710"/>
<keyword evidence="1" id="KW-0812">Transmembrane</keyword>
<evidence type="ECO:0000259" key="3">
    <source>
        <dbReference type="Pfam" id="PF07715"/>
    </source>
</evidence>
<dbReference type="AlphaFoldDB" id="A0A1V9FK97"/>
<keyword evidence="1" id="KW-0998">Cell outer membrane</keyword>
<evidence type="ECO:0000256" key="1">
    <source>
        <dbReference type="PROSITE-ProRule" id="PRU01360"/>
    </source>
</evidence>
<dbReference type="GO" id="GO:0009279">
    <property type="term" value="C:cell outer membrane"/>
    <property type="evidence" value="ECO:0007669"/>
    <property type="project" value="UniProtKB-SubCell"/>
</dbReference>
<dbReference type="InterPro" id="IPR012910">
    <property type="entry name" value="Plug_dom"/>
</dbReference>
<comment type="similarity">
    <text evidence="1">Belongs to the TonB-dependent receptor family.</text>
</comment>
<dbReference type="InterPro" id="IPR023997">
    <property type="entry name" value="TonB-dep_OMP_SusC/RagA_CS"/>
</dbReference>
<dbReference type="InterPro" id="IPR023996">
    <property type="entry name" value="TonB-dep_OMP_SusC/RagA"/>
</dbReference>
<evidence type="ECO:0000313" key="5">
    <source>
        <dbReference type="Proteomes" id="UP000192276"/>
    </source>
</evidence>
<proteinExistence type="inferred from homology"/>
<feature type="domain" description="TonB-dependent receptor plug" evidence="3">
    <location>
        <begin position="124"/>
        <end position="231"/>
    </location>
</feature>
<keyword evidence="1" id="KW-0813">Transport</keyword>
<comment type="caution">
    <text evidence="4">The sequence shown here is derived from an EMBL/GenBank/DDBJ whole genome shotgun (WGS) entry which is preliminary data.</text>
</comment>
<sequence>MSKRQLLCRLLLFILALVVQHESIAQTRKISGTVKDDKGAPVSGASVAAAKTTGSNTIGTVTDEDGNFSLTIDAAYKKLTITSLGYGVQEMEIGNKSVFSIALRKNDGEKLEDVIVVAYGQQKKASVTAAISSISAKEIVQSPVANISNALAGRLPGLISLQSTGKPGADASTLYIRGIGTYASETSPLIMVDGVVRDSYNDIDPNEVENISILKDASATAVFGVRGANGVIMINTKRGKEGTPKVSATVQSAANQFTRMPDYVNSYQYATLRNEQVFQTYWQQHANDADVMGRDDGWAKFVEKRQTGYVPAWSDEDLTYFQNAHTPALSDGSPNPYYDPYFHPDQDWQSQLYKKRAPQTQANVNVTGGTKGMKYFLSAGYLTQRGLFRTDYMPFSKEMDYRKDRYNFRGNFDFEVNENFKISVDLGTQFVQISGMNNDGYNYEKNLMWTNPMGSPGYIDGRFTFIWGKTPEQFNPLYSLAMRNDYNINNNSTLNSGLRFTHKLDFITKGLSVTARGTYDSYFSSTSGGKSFPVYYTVRPNPNGDKLNPIWVQMNNEAPSQRWANWYSGKWRLWYAELAFNYNRTFGDHAFTGLAMANLSKKFDPGLQFSLPHAYQTLVTRVTYAYKGKYLAEFNMGYNGSENFPEEKRFAFFPAYSLGWVATKEDFWPQNDYVTFLKVRGSLGKVGNDKVGGERYLYLPDVWAYSGAVMNGYYFGQYGSNRNNVQAAYESRLGNNNVTWETAQKANIGFEASLWKDKINIVFDHFYERRKDILSKKGTVPGIVAATLPSYNLGKVDNRGNEFEITYRDKAGRNFNFWIKGNIANNHNKIIFRDEAIVPGLEYQSLTGRPIGQGNYLQANGLYTSWAELYEVDANNDPILSKPVLAQGPDGKAYKNAGGQNVYQKDLSFGNVPLQPGDIKITDINYDGVIDNRDYKRSGYTGIPRVTYGISFGFNYKGFDLSVLFQGAAGVAANPMPGTNLHFNGTTEALFEVDWARFTPERYAAGEKISFPIAAYNRQAYQNTFFNLNTSYVRLKNVEVGYTFRRGLLSKAGLGHVRVYANGFNLHTWSKNSIWGDPENMGFMGYPLTRTYNAGINVGF</sequence>
<name>A0A1V9FK97_9BACT</name>
<dbReference type="InterPro" id="IPR008969">
    <property type="entry name" value="CarboxyPept-like_regulatory"/>
</dbReference>
<dbReference type="Pfam" id="PF07715">
    <property type="entry name" value="Plug"/>
    <property type="match status" value="1"/>
</dbReference>
<dbReference type="SUPFAM" id="SSF56935">
    <property type="entry name" value="Porins"/>
    <property type="match status" value="1"/>
</dbReference>
<dbReference type="OrthoDB" id="9768177at2"/>
<dbReference type="PROSITE" id="PS52016">
    <property type="entry name" value="TONB_DEPENDENT_REC_3"/>
    <property type="match status" value="1"/>
</dbReference>
<gene>
    <name evidence="4" type="ORF">A4R26_22710</name>
</gene>
<keyword evidence="1" id="KW-1134">Transmembrane beta strand</keyword>
<keyword evidence="2" id="KW-0732">Signal</keyword>
<keyword evidence="1" id="KW-0472">Membrane</keyword>
<dbReference type="InterPro" id="IPR037066">
    <property type="entry name" value="Plug_dom_sf"/>
</dbReference>